<evidence type="ECO:0000313" key="3">
    <source>
        <dbReference type="Proteomes" id="UP000054632"/>
    </source>
</evidence>
<reference evidence="2 3" key="1">
    <citation type="submission" date="2015-01" db="EMBL/GenBank/DDBJ databases">
        <title>Evolution of Trichinella species and genotypes.</title>
        <authorList>
            <person name="Korhonen P.K."/>
            <person name="Edoardo P."/>
            <person name="Giuseppe L.R."/>
            <person name="Gasser R.B."/>
        </authorList>
    </citation>
    <scope>NUCLEOTIDE SEQUENCE [LARGE SCALE GENOMIC DNA]</scope>
    <source>
        <strain evidence="2">ISS13</strain>
    </source>
</reference>
<organism evidence="2 3">
    <name type="scientific">Trichinella pseudospiralis</name>
    <name type="common">Parasitic roundworm</name>
    <dbReference type="NCBI Taxonomy" id="6337"/>
    <lineage>
        <taxon>Eukaryota</taxon>
        <taxon>Metazoa</taxon>
        <taxon>Ecdysozoa</taxon>
        <taxon>Nematoda</taxon>
        <taxon>Enoplea</taxon>
        <taxon>Dorylaimia</taxon>
        <taxon>Trichinellida</taxon>
        <taxon>Trichinellidae</taxon>
        <taxon>Trichinella</taxon>
    </lineage>
</organism>
<feature type="compositionally biased region" description="Basic residues" evidence="1">
    <location>
        <begin position="55"/>
        <end position="70"/>
    </location>
</feature>
<accession>A0A0V1DY25</accession>
<feature type="region of interest" description="Disordered" evidence="1">
    <location>
        <begin position="55"/>
        <end position="106"/>
    </location>
</feature>
<sequence>MYSTFLLASPLFKTVHIYMNLSSASKRTNAIKTGFRRYTMQITIAIKGRYYHKKKVKSRITRSKSRTALRRTRDEKRPDKAKQYADDTKRNKKRPKVCGSPWVPIL</sequence>
<dbReference type="EMBL" id="JYDR01000185">
    <property type="protein sequence ID" value="KRY66018.1"/>
    <property type="molecule type" value="Genomic_DNA"/>
</dbReference>
<comment type="caution">
    <text evidence="2">The sequence shown here is derived from an EMBL/GenBank/DDBJ whole genome shotgun (WGS) entry which is preliminary data.</text>
</comment>
<evidence type="ECO:0000313" key="2">
    <source>
        <dbReference type="EMBL" id="KRY66018.1"/>
    </source>
</evidence>
<name>A0A0V1DY25_TRIPS</name>
<evidence type="ECO:0000256" key="1">
    <source>
        <dbReference type="SAM" id="MobiDB-lite"/>
    </source>
</evidence>
<feature type="compositionally biased region" description="Basic and acidic residues" evidence="1">
    <location>
        <begin position="71"/>
        <end position="89"/>
    </location>
</feature>
<gene>
    <name evidence="2" type="ORF">T4A_1670</name>
</gene>
<protein>
    <submittedName>
        <fullName evidence="2">Uncharacterized protein</fullName>
    </submittedName>
</protein>
<proteinExistence type="predicted"/>
<dbReference type="Proteomes" id="UP000054632">
    <property type="component" value="Unassembled WGS sequence"/>
</dbReference>
<dbReference type="AlphaFoldDB" id="A0A0V1DY25"/>